<gene>
    <name evidence="2" type="ORF">A7J15_09905</name>
</gene>
<dbReference type="InterPro" id="IPR013108">
    <property type="entry name" value="Amidohydro_3"/>
</dbReference>
<dbReference type="SUPFAM" id="SSF51556">
    <property type="entry name" value="Metallo-dependent hydrolases"/>
    <property type="match status" value="1"/>
</dbReference>
<dbReference type="STRING" id="904291.A7J15_09905"/>
<dbReference type="AlphaFoldDB" id="A0A1B9N895"/>
<feature type="domain" description="Amidohydrolase 3" evidence="1">
    <location>
        <begin position="43"/>
        <end position="481"/>
    </location>
</feature>
<dbReference type="Gene3D" id="3.20.20.140">
    <property type="entry name" value="Metal-dependent hydrolases"/>
    <property type="match status" value="1"/>
</dbReference>
<dbReference type="Pfam" id="PF07969">
    <property type="entry name" value="Amidohydro_3"/>
    <property type="match status" value="1"/>
</dbReference>
<organism evidence="2 3">
    <name type="scientific">Microbacterium sediminis</name>
    <dbReference type="NCBI Taxonomy" id="904291"/>
    <lineage>
        <taxon>Bacteria</taxon>
        <taxon>Bacillati</taxon>
        <taxon>Actinomycetota</taxon>
        <taxon>Actinomycetes</taxon>
        <taxon>Micrococcales</taxon>
        <taxon>Microbacteriaceae</taxon>
        <taxon>Microbacterium</taxon>
    </lineage>
</organism>
<dbReference type="InterPro" id="IPR032466">
    <property type="entry name" value="Metal_Hydrolase"/>
</dbReference>
<dbReference type="PANTHER" id="PTHR22642:SF2">
    <property type="entry name" value="PROTEIN LONG AFTER FAR-RED 3"/>
    <property type="match status" value="1"/>
</dbReference>
<dbReference type="PANTHER" id="PTHR22642">
    <property type="entry name" value="IMIDAZOLONEPROPIONASE"/>
    <property type="match status" value="1"/>
</dbReference>
<evidence type="ECO:0000259" key="1">
    <source>
        <dbReference type="Pfam" id="PF07969"/>
    </source>
</evidence>
<dbReference type="EMBL" id="LXMD01000028">
    <property type="protein sequence ID" value="OCG72817.1"/>
    <property type="molecule type" value="Genomic_DNA"/>
</dbReference>
<protein>
    <recommendedName>
        <fullName evidence="1">Amidohydrolase 3 domain-containing protein</fullName>
    </recommendedName>
</protein>
<proteinExistence type="predicted"/>
<evidence type="ECO:0000313" key="3">
    <source>
        <dbReference type="Proteomes" id="UP000093355"/>
    </source>
</evidence>
<dbReference type="Gene3D" id="2.30.40.10">
    <property type="entry name" value="Urease, subunit C, domain 1"/>
    <property type="match status" value="1"/>
</dbReference>
<dbReference type="SUPFAM" id="SSF51338">
    <property type="entry name" value="Composite domain of metallo-dependent hydrolases"/>
    <property type="match status" value="1"/>
</dbReference>
<reference evidence="2 3" key="1">
    <citation type="submission" date="2016-05" db="EMBL/GenBank/DDBJ databases">
        <authorList>
            <person name="Lavstsen T."/>
            <person name="Jespersen J.S."/>
        </authorList>
    </citation>
    <scope>NUCLEOTIDE SEQUENCE [LARGE SCALE GENOMIC DNA]</scope>
    <source>
        <strain evidence="2 3">YLB-01</strain>
    </source>
</reference>
<comment type="caution">
    <text evidence="2">The sequence shown here is derived from an EMBL/GenBank/DDBJ whole genome shotgun (WGS) entry which is preliminary data.</text>
</comment>
<evidence type="ECO:0000313" key="2">
    <source>
        <dbReference type="EMBL" id="OCG72817.1"/>
    </source>
</evidence>
<dbReference type="OrthoDB" id="3238066at2"/>
<sequence length="486" mass="51018">MTGVLLAGARIPGAADAVDIAIEGGAITAIVPAGRGNAAGERIDLDGRWVTPGLWDAHIHAVQWVTAERRVDLSAAGSAAETLRIAATALADAAAGRPVIGYGFRDALWGDVPTAAEIDRVAGERVVILISGDLHCAWISAAAARVLGVEREAGGFVREAAWFAVHGRLDELDPLTSDDFRRATEAAARRGVVGVVDFENDDNLAQWPARVAAGVTSLRVSAGVWPDRVEAAIAAGLRTGDALEPSGLVRMGPLKIVVDGSLNTRTAWCWDPYPGFAPGARGACGEVTVPPERLVELLRRAKEAGIGAAVHAIGDRANTVVLDAYERVGMTGTIEHAQLVRDEEFARFAALGLIASVQPEHAMDDRDVADRHWAGRTGRAFAFGSLLRAGAELRLGSDAPVAPLDPWQAIASAVGRERDGREAWHPEQRIPVADALRAGMRSEIAVGAPADIAVVEADPLTAPLDVLRAMPVAATFLAGRATHRAL</sequence>
<dbReference type="InterPro" id="IPR011059">
    <property type="entry name" value="Metal-dep_hydrolase_composite"/>
</dbReference>
<dbReference type="RefSeq" id="WP_067027488.1">
    <property type="nucleotide sequence ID" value="NZ_JRNY01000008.1"/>
</dbReference>
<dbReference type="Gene3D" id="3.10.310.70">
    <property type="match status" value="1"/>
</dbReference>
<dbReference type="Proteomes" id="UP000093355">
    <property type="component" value="Unassembled WGS sequence"/>
</dbReference>
<accession>A0A1B9N895</accession>
<keyword evidence="3" id="KW-1185">Reference proteome</keyword>
<name>A0A1B9N895_9MICO</name>
<dbReference type="GO" id="GO:0016810">
    <property type="term" value="F:hydrolase activity, acting on carbon-nitrogen (but not peptide) bonds"/>
    <property type="evidence" value="ECO:0007669"/>
    <property type="project" value="InterPro"/>
</dbReference>